<dbReference type="EMBL" id="JAARWW010000014">
    <property type="protein sequence ID" value="MBC2005512.1"/>
    <property type="molecule type" value="Genomic_DNA"/>
</dbReference>
<dbReference type="Pfam" id="PF16277">
    <property type="entry name" value="DUF4926"/>
    <property type="match status" value="1"/>
</dbReference>
<accession>A0A842D3Y6</accession>
<comment type="caution">
    <text evidence="1">The sequence shown here is derived from an EMBL/GenBank/DDBJ whole genome shotgun (WGS) entry which is preliminary data.</text>
</comment>
<dbReference type="Proteomes" id="UP000546806">
    <property type="component" value="Unassembled WGS sequence"/>
</dbReference>
<name>A0A842D3Y6_9LIST</name>
<reference evidence="1 2" key="1">
    <citation type="submission" date="2020-03" db="EMBL/GenBank/DDBJ databases">
        <title>Soil Listeria distribution.</title>
        <authorList>
            <person name="Liao J."/>
            <person name="Wiedmann M."/>
        </authorList>
    </citation>
    <scope>NUCLEOTIDE SEQUENCE [LARGE SCALE GENOMIC DNA]</scope>
    <source>
        <strain evidence="1 2">FSL L7-0435</strain>
    </source>
</reference>
<proteinExistence type="predicted"/>
<dbReference type="AlphaFoldDB" id="A0A842D3Y6"/>
<sequence length="64" mass="7333">MFKEYGIVYSNEKINDKVSYGTKGVIVMILDKELPIFEVEFFDNDNEILDVTEVLGSQLKSLDV</sequence>
<gene>
    <name evidence="1" type="ORF">HCA78_17220</name>
</gene>
<dbReference type="RefSeq" id="WP_185534111.1">
    <property type="nucleotide sequence ID" value="NZ_JAARWW010000014.1"/>
</dbReference>
<organism evidence="1 2">
    <name type="scientific">Listeria booriae</name>
    <dbReference type="NCBI Taxonomy" id="1552123"/>
    <lineage>
        <taxon>Bacteria</taxon>
        <taxon>Bacillati</taxon>
        <taxon>Bacillota</taxon>
        <taxon>Bacilli</taxon>
        <taxon>Bacillales</taxon>
        <taxon>Listeriaceae</taxon>
        <taxon>Listeria</taxon>
    </lineage>
</organism>
<evidence type="ECO:0000313" key="1">
    <source>
        <dbReference type="EMBL" id="MBC2005512.1"/>
    </source>
</evidence>
<protein>
    <submittedName>
        <fullName evidence="1">DUF4926 domain-containing protein</fullName>
    </submittedName>
</protein>
<dbReference type="InterPro" id="IPR032568">
    <property type="entry name" value="DUF4926"/>
</dbReference>
<evidence type="ECO:0000313" key="2">
    <source>
        <dbReference type="Proteomes" id="UP000546806"/>
    </source>
</evidence>